<evidence type="ECO:0000256" key="3">
    <source>
        <dbReference type="ARBA" id="ARBA00022989"/>
    </source>
</evidence>
<dbReference type="PANTHER" id="PTHR11863">
    <property type="entry name" value="STEROL DESATURASE"/>
    <property type="match status" value="1"/>
</dbReference>
<comment type="subcellular location">
    <subcellularLocation>
        <location evidence="1">Membrane</location>
    </subcellularLocation>
</comment>
<evidence type="ECO:0000313" key="8">
    <source>
        <dbReference type="Proteomes" id="UP000231912"/>
    </source>
</evidence>
<evidence type="ECO:0000256" key="1">
    <source>
        <dbReference type="ARBA" id="ARBA00004370"/>
    </source>
</evidence>
<dbReference type="RefSeq" id="WP_100759095.1">
    <property type="nucleotide sequence ID" value="NZ_NPDT01000004.1"/>
</dbReference>
<feature type="transmembrane region" description="Helical" evidence="5">
    <location>
        <begin position="20"/>
        <end position="43"/>
    </location>
</feature>
<sequence>MCFHKQLLQYASDLVPQIPAIFLIDFVRYLIFAGLAFSVFYVWKHPFQHRKIQAKSATKSQFKREFLYSLFSVIVYTAVTLVVLLFRKYGFFRFYERIEDYGWGYLILSVLLILAIQDFYFYWTHRLMHTSWLYKRVHKIHHESVTPSPWTAYSFSPWEALIHSFIMPIAAMLFPVHPLALMIFMTIQIARNVLGHCGYEIFPSWMLSNKILKMVNTNTNHDMHHQSFRYNYGLYTTIWDSLFGTIHPEYERTFAEITTRNPEKNKLQESV</sequence>
<evidence type="ECO:0000256" key="4">
    <source>
        <dbReference type="ARBA" id="ARBA00023136"/>
    </source>
</evidence>
<dbReference type="GO" id="GO:0016491">
    <property type="term" value="F:oxidoreductase activity"/>
    <property type="evidence" value="ECO:0007669"/>
    <property type="project" value="InterPro"/>
</dbReference>
<dbReference type="AlphaFoldDB" id="A0A2M9ZB61"/>
<feature type="domain" description="Fatty acid hydroxylase" evidence="6">
    <location>
        <begin position="110"/>
        <end position="245"/>
    </location>
</feature>
<reference evidence="7 8" key="1">
    <citation type="submission" date="2017-07" db="EMBL/GenBank/DDBJ databases">
        <title>Leptospira spp. isolated from tropical soils.</title>
        <authorList>
            <person name="Thibeaux R."/>
            <person name="Iraola G."/>
            <person name="Ferres I."/>
            <person name="Bierque E."/>
            <person name="Girault D."/>
            <person name="Soupe-Gilbert M.-E."/>
            <person name="Picardeau M."/>
            <person name="Goarant C."/>
        </authorList>
    </citation>
    <scope>NUCLEOTIDE SEQUENCE [LARGE SCALE GENOMIC DNA]</scope>
    <source>
        <strain evidence="7 8">FH2-C-A2</strain>
    </source>
</reference>
<comment type="caution">
    <text evidence="7">The sequence shown here is derived from an EMBL/GenBank/DDBJ whole genome shotgun (WGS) entry which is preliminary data.</text>
</comment>
<dbReference type="InterPro" id="IPR050307">
    <property type="entry name" value="Sterol_Desaturase_Related"/>
</dbReference>
<evidence type="ECO:0000256" key="2">
    <source>
        <dbReference type="ARBA" id="ARBA00022692"/>
    </source>
</evidence>
<dbReference type="GO" id="GO:0005506">
    <property type="term" value="F:iron ion binding"/>
    <property type="evidence" value="ECO:0007669"/>
    <property type="project" value="InterPro"/>
</dbReference>
<evidence type="ECO:0000256" key="5">
    <source>
        <dbReference type="SAM" id="Phobius"/>
    </source>
</evidence>
<keyword evidence="4 5" id="KW-0472">Membrane</keyword>
<name>A0A2M9ZB61_9LEPT</name>
<evidence type="ECO:0000259" key="6">
    <source>
        <dbReference type="Pfam" id="PF04116"/>
    </source>
</evidence>
<evidence type="ECO:0000313" key="7">
    <source>
        <dbReference type="EMBL" id="PJZ65639.1"/>
    </source>
</evidence>
<protein>
    <submittedName>
        <fullName evidence="7">Fatty acid hydroxylase</fullName>
    </submittedName>
</protein>
<feature type="transmembrane region" description="Helical" evidence="5">
    <location>
        <begin position="66"/>
        <end position="86"/>
    </location>
</feature>
<dbReference type="GO" id="GO:0008610">
    <property type="term" value="P:lipid biosynthetic process"/>
    <property type="evidence" value="ECO:0007669"/>
    <property type="project" value="InterPro"/>
</dbReference>
<keyword evidence="2 5" id="KW-0812">Transmembrane</keyword>
<dbReference type="EMBL" id="NPDT01000004">
    <property type="protein sequence ID" value="PJZ65639.1"/>
    <property type="molecule type" value="Genomic_DNA"/>
</dbReference>
<keyword evidence="3 5" id="KW-1133">Transmembrane helix</keyword>
<organism evidence="7 8">
    <name type="scientific">Leptospira wolffii</name>
    <dbReference type="NCBI Taxonomy" id="409998"/>
    <lineage>
        <taxon>Bacteria</taxon>
        <taxon>Pseudomonadati</taxon>
        <taxon>Spirochaetota</taxon>
        <taxon>Spirochaetia</taxon>
        <taxon>Leptospirales</taxon>
        <taxon>Leptospiraceae</taxon>
        <taxon>Leptospira</taxon>
    </lineage>
</organism>
<proteinExistence type="predicted"/>
<dbReference type="Proteomes" id="UP000231912">
    <property type="component" value="Unassembled WGS sequence"/>
</dbReference>
<dbReference type="GO" id="GO:0016020">
    <property type="term" value="C:membrane"/>
    <property type="evidence" value="ECO:0007669"/>
    <property type="project" value="UniProtKB-SubCell"/>
</dbReference>
<feature type="transmembrane region" description="Helical" evidence="5">
    <location>
        <begin position="101"/>
        <end position="123"/>
    </location>
</feature>
<dbReference type="Pfam" id="PF04116">
    <property type="entry name" value="FA_hydroxylase"/>
    <property type="match status" value="1"/>
</dbReference>
<accession>A0A2M9ZB61</accession>
<dbReference type="InterPro" id="IPR006694">
    <property type="entry name" value="Fatty_acid_hydroxylase"/>
</dbReference>
<gene>
    <name evidence="7" type="ORF">CH371_11970</name>
</gene>
<feature type="transmembrane region" description="Helical" evidence="5">
    <location>
        <begin position="165"/>
        <end position="187"/>
    </location>
</feature>